<keyword evidence="3 5" id="KW-0285">Flavoprotein</keyword>
<dbReference type="InterPro" id="IPR009100">
    <property type="entry name" value="AcylCoA_DH/oxidase_NM_dom_sf"/>
</dbReference>
<evidence type="ECO:0000313" key="9">
    <source>
        <dbReference type="EMBL" id="NLS08749.1"/>
    </source>
</evidence>
<gene>
    <name evidence="9" type="ORF">HGQ17_01755</name>
</gene>
<dbReference type="PANTHER" id="PTHR43188">
    <property type="entry name" value="ACYL-COENZYME A OXIDASE"/>
    <property type="match status" value="1"/>
</dbReference>
<evidence type="ECO:0000256" key="1">
    <source>
        <dbReference type="ARBA" id="ARBA00001974"/>
    </source>
</evidence>
<protein>
    <submittedName>
        <fullName evidence="9">Acyl-CoA dehydrogenase</fullName>
    </submittedName>
</protein>
<dbReference type="InterPro" id="IPR006091">
    <property type="entry name" value="Acyl-CoA_Oxase/DH_mid-dom"/>
</dbReference>
<evidence type="ECO:0000313" key="10">
    <source>
        <dbReference type="Proteomes" id="UP000523139"/>
    </source>
</evidence>
<accession>A0A7X8THM5</accession>
<dbReference type="EMBL" id="JABAHY010000001">
    <property type="protein sequence ID" value="NLS08749.1"/>
    <property type="molecule type" value="Genomic_DNA"/>
</dbReference>
<reference evidence="9 10" key="1">
    <citation type="submission" date="2020-04" db="EMBL/GenBank/DDBJ databases">
        <title>Nesterenkonia sp. nov., isolated from marine sediment.</title>
        <authorList>
            <person name="Zhang G."/>
        </authorList>
    </citation>
    <scope>NUCLEOTIDE SEQUENCE [LARGE SCALE GENOMIC DNA]</scope>
    <source>
        <strain evidence="9 10">MY13</strain>
    </source>
</reference>
<evidence type="ECO:0000259" key="7">
    <source>
        <dbReference type="Pfam" id="PF02770"/>
    </source>
</evidence>
<dbReference type="InterPro" id="IPR046373">
    <property type="entry name" value="Acyl-CoA_Oxase/DH_mid-dom_sf"/>
</dbReference>
<dbReference type="InterPro" id="IPR006089">
    <property type="entry name" value="Acyl-CoA_DH_CS"/>
</dbReference>
<dbReference type="Pfam" id="PF02771">
    <property type="entry name" value="Acyl-CoA_dh_N"/>
    <property type="match status" value="1"/>
</dbReference>
<keyword evidence="5" id="KW-0560">Oxidoreductase</keyword>
<sequence>MTETPTRNGVLSDHDIYLLDDRLTEEELAIQAKVRQFVDNDLKPVINGYWERAEFPHELVPKIAELNVAGTVMEGYGCPGMSRMAGALVSVELARGDGSFNTFFGVHSGLAMGSINVMGSEEQKQRWLPAMARLERIGAFALTEPLHGSDSVALETSARREGDTWILNGHKRWIGNASYAHVVIIYARDEADGQVKAFVLEREPDQEFRDGFRPTVIEGKIGKRAILQSDILIENLQIPEADRLAHCDSFKDVNKVLTATRGGVAFESLGHAIGAYEAAVRYAGERVQFGKTIGSYQLVQNNLANMLAEVTSIKQMCYRLVDLQDQGHLTAPMASMAKLSAAKKAKWVVSTARDILGGNGLLLENDIGRHLTDMEVVYTYEGTDSMQSLIVGRSITGVSAFV</sequence>
<dbReference type="GO" id="GO:0003995">
    <property type="term" value="F:acyl-CoA dehydrogenase activity"/>
    <property type="evidence" value="ECO:0007669"/>
    <property type="project" value="InterPro"/>
</dbReference>
<dbReference type="Pfam" id="PF00441">
    <property type="entry name" value="Acyl-CoA_dh_1"/>
    <property type="match status" value="1"/>
</dbReference>
<evidence type="ECO:0000256" key="5">
    <source>
        <dbReference type="RuleBase" id="RU362125"/>
    </source>
</evidence>
<dbReference type="PANTHER" id="PTHR43188:SF1">
    <property type="entry name" value="ACYL-COA DEHYDROGENASE"/>
    <property type="match status" value="1"/>
</dbReference>
<dbReference type="AlphaFoldDB" id="A0A7X8THM5"/>
<dbReference type="Gene3D" id="1.10.540.10">
    <property type="entry name" value="Acyl-CoA dehydrogenase/oxidase, N-terminal domain"/>
    <property type="match status" value="1"/>
</dbReference>
<dbReference type="RefSeq" id="WP_168886236.1">
    <property type="nucleotide sequence ID" value="NZ_JABAHY010000001.1"/>
</dbReference>
<feature type="domain" description="Acyl-CoA dehydrogenase/oxidase C-terminal" evidence="6">
    <location>
        <begin position="252"/>
        <end position="395"/>
    </location>
</feature>
<comment type="caution">
    <text evidence="9">The sequence shown here is derived from an EMBL/GenBank/DDBJ whole genome shotgun (WGS) entry which is preliminary data.</text>
</comment>
<dbReference type="Pfam" id="PF02770">
    <property type="entry name" value="Acyl-CoA_dh_M"/>
    <property type="match status" value="1"/>
</dbReference>
<keyword evidence="10" id="KW-1185">Reference proteome</keyword>
<dbReference type="InterPro" id="IPR013786">
    <property type="entry name" value="AcylCoA_DH/ox_N"/>
</dbReference>
<feature type="domain" description="Acyl-CoA oxidase/dehydrogenase middle" evidence="7">
    <location>
        <begin position="139"/>
        <end position="235"/>
    </location>
</feature>
<dbReference type="PROSITE" id="PS00073">
    <property type="entry name" value="ACYL_COA_DH_2"/>
    <property type="match status" value="1"/>
</dbReference>
<dbReference type="SUPFAM" id="SSF47203">
    <property type="entry name" value="Acyl-CoA dehydrogenase C-terminal domain-like"/>
    <property type="match status" value="1"/>
</dbReference>
<proteinExistence type="inferred from homology"/>
<evidence type="ECO:0000256" key="4">
    <source>
        <dbReference type="ARBA" id="ARBA00022827"/>
    </source>
</evidence>
<name>A0A7X8THM5_9MICC</name>
<evidence type="ECO:0000259" key="6">
    <source>
        <dbReference type="Pfam" id="PF00441"/>
    </source>
</evidence>
<dbReference type="InterPro" id="IPR009075">
    <property type="entry name" value="AcylCo_DH/oxidase_C"/>
</dbReference>
<comment type="similarity">
    <text evidence="2 5">Belongs to the acyl-CoA dehydrogenase family.</text>
</comment>
<evidence type="ECO:0000256" key="3">
    <source>
        <dbReference type="ARBA" id="ARBA00022630"/>
    </source>
</evidence>
<comment type="cofactor">
    <cofactor evidence="1 5">
        <name>FAD</name>
        <dbReference type="ChEBI" id="CHEBI:57692"/>
    </cofactor>
</comment>
<dbReference type="Gene3D" id="2.40.110.10">
    <property type="entry name" value="Butyryl-CoA Dehydrogenase, subunit A, domain 2"/>
    <property type="match status" value="1"/>
</dbReference>
<keyword evidence="4 5" id="KW-0274">FAD</keyword>
<dbReference type="Gene3D" id="1.20.140.10">
    <property type="entry name" value="Butyryl-CoA Dehydrogenase, subunit A, domain 3"/>
    <property type="match status" value="1"/>
</dbReference>
<evidence type="ECO:0000259" key="8">
    <source>
        <dbReference type="Pfam" id="PF02771"/>
    </source>
</evidence>
<dbReference type="InterPro" id="IPR036250">
    <property type="entry name" value="AcylCo_DH-like_C"/>
</dbReference>
<dbReference type="SUPFAM" id="SSF56645">
    <property type="entry name" value="Acyl-CoA dehydrogenase NM domain-like"/>
    <property type="match status" value="1"/>
</dbReference>
<dbReference type="InterPro" id="IPR045008">
    <property type="entry name" value="ACX4-like"/>
</dbReference>
<dbReference type="GO" id="GO:0006635">
    <property type="term" value="P:fatty acid beta-oxidation"/>
    <property type="evidence" value="ECO:0007669"/>
    <property type="project" value="InterPro"/>
</dbReference>
<evidence type="ECO:0000256" key="2">
    <source>
        <dbReference type="ARBA" id="ARBA00009347"/>
    </source>
</evidence>
<dbReference type="GO" id="GO:0050660">
    <property type="term" value="F:flavin adenine dinucleotide binding"/>
    <property type="evidence" value="ECO:0007669"/>
    <property type="project" value="InterPro"/>
</dbReference>
<dbReference type="InterPro" id="IPR037069">
    <property type="entry name" value="AcylCoA_DH/ox_N_sf"/>
</dbReference>
<dbReference type="Proteomes" id="UP000523139">
    <property type="component" value="Unassembled WGS sequence"/>
</dbReference>
<organism evidence="9 10">
    <name type="scientific">Nesterenkonia sedimenti</name>
    <dbReference type="NCBI Taxonomy" id="1463632"/>
    <lineage>
        <taxon>Bacteria</taxon>
        <taxon>Bacillati</taxon>
        <taxon>Actinomycetota</taxon>
        <taxon>Actinomycetes</taxon>
        <taxon>Micrococcales</taxon>
        <taxon>Micrococcaceae</taxon>
        <taxon>Nesterenkonia</taxon>
    </lineage>
</organism>
<feature type="domain" description="Acyl-CoA dehydrogenase/oxidase N-terminal" evidence="8">
    <location>
        <begin position="24"/>
        <end position="134"/>
    </location>
</feature>